<name>E3KX22_PUCGT</name>
<reference key="1">
    <citation type="submission" date="2007-01" db="EMBL/GenBank/DDBJ databases">
        <title>The Genome Sequence of Puccinia graminis f. sp. tritici Strain CRL 75-36-700-3.</title>
        <authorList>
            <consortium name="The Broad Institute Genome Sequencing Platform"/>
            <person name="Birren B."/>
            <person name="Lander E."/>
            <person name="Galagan J."/>
            <person name="Nusbaum C."/>
            <person name="Devon K."/>
            <person name="Cuomo C."/>
            <person name="Jaffe D."/>
            <person name="Butler J."/>
            <person name="Alvarez P."/>
            <person name="Gnerre S."/>
            <person name="Grabherr M."/>
            <person name="Mauceli E."/>
            <person name="Brockman W."/>
            <person name="Young S."/>
            <person name="LaButti K."/>
            <person name="Sykes S."/>
            <person name="DeCaprio D."/>
            <person name="Crawford M."/>
            <person name="Koehrsen M."/>
            <person name="Engels R."/>
            <person name="Montgomery P."/>
            <person name="Pearson M."/>
            <person name="Howarth C."/>
            <person name="Larson L."/>
            <person name="White J."/>
            <person name="Zeng Q."/>
            <person name="Kodira C."/>
            <person name="Yandava C."/>
            <person name="Alvarado L."/>
            <person name="O'Leary S."/>
            <person name="Szabo L."/>
            <person name="Dean R."/>
            <person name="Schein J."/>
        </authorList>
    </citation>
    <scope>NUCLEOTIDE SEQUENCE</scope>
    <source>
        <strain>CRL 75-36-700-3</strain>
    </source>
</reference>
<keyword evidence="1" id="KW-0175">Coiled coil</keyword>
<gene>
    <name evidence="3" type="ORF">PGTG_14131</name>
</gene>
<dbReference type="Proteomes" id="UP000008783">
    <property type="component" value="Unassembled WGS sequence"/>
</dbReference>
<evidence type="ECO:0000313" key="4">
    <source>
        <dbReference type="Proteomes" id="UP000008783"/>
    </source>
</evidence>
<feature type="region of interest" description="Disordered" evidence="2">
    <location>
        <begin position="1"/>
        <end position="174"/>
    </location>
</feature>
<evidence type="ECO:0000256" key="1">
    <source>
        <dbReference type="SAM" id="Coils"/>
    </source>
</evidence>
<dbReference type="EMBL" id="DS178317">
    <property type="protein sequence ID" value="EFP88792.2"/>
    <property type="molecule type" value="Genomic_DNA"/>
</dbReference>
<feature type="region of interest" description="Disordered" evidence="2">
    <location>
        <begin position="352"/>
        <end position="371"/>
    </location>
</feature>
<reference evidence="4" key="2">
    <citation type="journal article" date="2011" name="Proc. Natl. Acad. Sci. U.S.A.">
        <title>Obligate biotrophy features unraveled by the genomic analysis of rust fungi.</title>
        <authorList>
            <person name="Duplessis S."/>
            <person name="Cuomo C.A."/>
            <person name="Lin Y.-C."/>
            <person name="Aerts A."/>
            <person name="Tisserant E."/>
            <person name="Veneault-Fourrey C."/>
            <person name="Joly D.L."/>
            <person name="Hacquard S."/>
            <person name="Amselem J."/>
            <person name="Cantarel B.L."/>
            <person name="Chiu R."/>
            <person name="Coutinho P.M."/>
            <person name="Feau N."/>
            <person name="Field M."/>
            <person name="Frey P."/>
            <person name="Gelhaye E."/>
            <person name="Goldberg J."/>
            <person name="Grabherr M.G."/>
            <person name="Kodira C.D."/>
            <person name="Kohler A."/>
            <person name="Kuees U."/>
            <person name="Lindquist E.A."/>
            <person name="Lucas S.M."/>
            <person name="Mago R."/>
            <person name="Mauceli E."/>
            <person name="Morin E."/>
            <person name="Murat C."/>
            <person name="Pangilinan J.L."/>
            <person name="Park R."/>
            <person name="Pearson M."/>
            <person name="Quesneville H."/>
            <person name="Rouhier N."/>
            <person name="Sakthikumar S."/>
            <person name="Salamov A.A."/>
            <person name="Schmutz J."/>
            <person name="Selles B."/>
            <person name="Shapiro H."/>
            <person name="Tanguay P."/>
            <person name="Tuskan G.A."/>
            <person name="Henrissat B."/>
            <person name="Van de Peer Y."/>
            <person name="Rouze P."/>
            <person name="Ellis J.G."/>
            <person name="Dodds P.N."/>
            <person name="Schein J.E."/>
            <person name="Zhong S."/>
            <person name="Hamelin R.C."/>
            <person name="Grigoriev I.V."/>
            <person name="Szabo L.J."/>
            <person name="Martin F."/>
        </authorList>
    </citation>
    <scope>NUCLEOTIDE SEQUENCE [LARGE SCALE GENOMIC DNA]</scope>
    <source>
        <strain evidence="4">CRL 75-36-700-3 / race SCCL</strain>
    </source>
</reference>
<keyword evidence="4" id="KW-1185">Reference proteome</keyword>
<dbReference type="VEuPathDB" id="FungiDB:PGTG_14131"/>
<dbReference type="KEGG" id="pgr:PGTG_14131"/>
<organism evidence="3 4">
    <name type="scientific">Puccinia graminis f. sp. tritici (strain CRL 75-36-700-3 / race SCCL)</name>
    <name type="common">Black stem rust fungus</name>
    <dbReference type="NCBI Taxonomy" id="418459"/>
    <lineage>
        <taxon>Eukaryota</taxon>
        <taxon>Fungi</taxon>
        <taxon>Dikarya</taxon>
        <taxon>Basidiomycota</taxon>
        <taxon>Pucciniomycotina</taxon>
        <taxon>Pucciniomycetes</taxon>
        <taxon>Pucciniales</taxon>
        <taxon>Pucciniaceae</taxon>
        <taxon>Puccinia</taxon>
    </lineage>
</organism>
<dbReference type="OrthoDB" id="2507825at2759"/>
<feature type="compositionally biased region" description="Polar residues" evidence="2">
    <location>
        <begin position="54"/>
        <end position="83"/>
    </location>
</feature>
<dbReference type="GeneID" id="10541741"/>
<protein>
    <submittedName>
        <fullName evidence="3">Uncharacterized protein</fullName>
    </submittedName>
</protein>
<sequence>MNQATDPNSSPSHYYSYGSNKNQHFPSQQQQYSSDHPQMQIFGSDVTPHPPPGSWSSEQFGGVQYQTNGSGRPSLQAPQNQTAGAHRLNNRQAFFNPNPQDYPDGHPFQSRRGPANPVFLNQNTVFPDQGSNPPLEGNFDSSTLSPISPNSGPTRTQGSSPAVATRTRRSRRSAAQMTLADHIAAKKAANKVQKAADRAENNLAKAAAKKAQGIIKQSQPSKPARVTWSEDASLEMVHFYHMVKDEHTELKRNQTGFMNFNKFLLAYPVDSDLFPLLIGRTNQSLLTRYSALMGTWRKVKDKVDQSGSDGLFVALVECGMSDTMWNLLGDMHGNDAAAHAHGQVELEDPIESLLNDPGATPPASPENSASELPDDLLAETESMNPPPNPSQSINPPSRRNRSNLPPLTAAEMALDSPSPPPAYESTPAQATRPTESTPAQATRPTPSRATGTVSVGAIPAATGSGVTPSTRRPPAESGAPARRRGRYEEAPKKEDPTANGMLLLMHKSEEARLDERREAEARFNRKEEARLEALRDDRREREEASRQLQMDRESAALQMRLDREAAD</sequence>
<feature type="compositionally biased region" description="Polar residues" evidence="2">
    <location>
        <begin position="426"/>
        <end position="453"/>
    </location>
</feature>
<dbReference type="HOGENOM" id="CLU_480701_0_0_1"/>
<feature type="compositionally biased region" description="Polar residues" evidence="2">
    <location>
        <begin position="1"/>
        <end position="37"/>
    </location>
</feature>
<evidence type="ECO:0000256" key="2">
    <source>
        <dbReference type="SAM" id="MobiDB-lite"/>
    </source>
</evidence>
<feature type="region of interest" description="Disordered" evidence="2">
    <location>
        <begin position="378"/>
        <end position="567"/>
    </location>
</feature>
<feature type="coiled-coil region" evidence="1">
    <location>
        <begin position="182"/>
        <end position="209"/>
    </location>
</feature>
<feature type="compositionally biased region" description="Basic and acidic residues" evidence="2">
    <location>
        <begin position="486"/>
        <end position="496"/>
    </location>
</feature>
<feature type="compositionally biased region" description="Polar residues" evidence="2">
    <location>
        <begin position="139"/>
        <end position="158"/>
    </location>
</feature>
<feature type="compositionally biased region" description="Polar residues" evidence="2">
    <location>
        <begin position="119"/>
        <end position="132"/>
    </location>
</feature>
<feature type="compositionally biased region" description="Polar residues" evidence="2">
    <location>
        <begin position="90"/>
        <end position="99"/>
    </location>
</feature>
<proteinExistence type="predicted"/>
<evidence type="ECO:0000313" key="3">
    <source>
        <dbReference type="EMBL" id="EFP88792.2"/>
    </source>
</evidence>
<dbReference type="CDD" id="cd22249">
    <property type="entry name" value="UDM1_RNF168_RNF169-like"/>
    <property type="match status" value="1"/>
</dbReference>
<accession>E3KX22</accession>
<dbReference type="InParanoid" id="E3KX22"/>
<dbReference type="RefSeq" id="XP_003333211.2">
    <property type="nucleotide sequence ID" value="XM_003333163.2"/>
</dbReference>
<dbReference type="STRING" id="418459.E3KX22"/>
<feature type="compositionally biased region" description="Basic and acidic residues" evidence="2">
    <location>
        <begin position="506"/>
        <end position="567"/>
    </location>
</feature>
<feature type="compositionally biased region" description="Low complexity" evidence="2">
    <location>
        <begin position="390"/>
        <end position="406"/>
    </location>
</feature>
<dbReference type="AlphaFoldDB" id="E3KX22"/>